<keyword evidence="1" id="KW-0378">Hydrolase</keyword>
<name>A0ABW2VU44_9ACTN</name>
<feature type="compositionally biased region" description="Basic and acidic residues" evidence="2">
    <location>
        <begin position="16"/>
        <end position="32"/>
    </location>
</feature>
<dbReference type="InterPro" id="IPR029058">
    <property type="entry name" value="AB_hydrolase_fold"/>
</dbReference>
<dbReference type="EMBL" id="JBHTEC010000007">
    <property type="protein sequence ID" value="MFD0287993.1"/>
    <property type="molecule type" value="Genomic_DNA"/>
</dbReference>
<gene>
    <name evidence="4" type="ORF">ACFQZP_41595</name>
</gene>
<dbReference type="PANTHER" id="PTHR48081:SF13">
    <property type="entry name" value="ALPHA_BETA HYDROLASE"/>
    <property type="match status" value="1"/>
</dbReference>
<dbReference type="SUPFAM" id="SSF53474">
    <property type="entry name" value="alpha/beta-Hydrolases"/>
    <property type="match status" value="1"/>
</dbReference>
<dbReference type="PANTHER" id="PTHR48081">
    <property type="entry name" value="AB HYDROLASE SUPERFAMILY PROTEIN C4A8.06C"/>
    <property type="match status" value="1"/>
</dbReference>
<dbReference type="InterPro" id="IPR049492">
    <property type="entry name" value="BD-FAE-like_dom"/>
</dbReference>
<feature type="compositionally biased region" description="Basic residues" evidence="2">
    <location>
        <begin position="33"/>
        <end position="43"/>
    </location>
</feature>
<evidence type="ECO:0000256" key="1">
    <source>
        <dbReference type="ARBA" id="ARBA00022801"/>
    </source>
</evidence>
<evidence type="ECO:0000313" key="5">
    <source>
        <dbReference type="Proteomes" id="UP001596957"/>
    </source>
</evidence>
<organism evidence="4 5">
    <name type="scientific">Streptomyces lutosisoli</name>
    <dbReference type="NCBI Taxonomy" id="2665721"/>
    <lineage>
        <taxon>Bacteria</taxon>
        <taxon>Bacillati</taxon>
        <taxon>Actinomycetota</taxon>
        <taxon>Actinomycetes</taxon>
        <taxon>Kitasatosporales</taxon>
        <taxon>Streptomycetaceae</taxon>
        <taxon>Streptomyces</taxon>
    </lineage>
</organism>
<feature type="domain" description="BD-FAE-like" evidence="3">
    <location>
        <begin position="55"/>
        <end position="170"/>
    </location>
</feature>
<keyword evidence="5" id="KW-1185">Reference proteome</keyword>
<dbReference type="Gene3D" id="3.40.50.1820">
    <property type="entry name" value="alpha/beta hydrolase"/>
    <property type="match status" value="1"/>
</dbReference>
<evidence type="ECO:0000259" key="3">
    <source>
        <dbReference type="Pfam" id="PF20434"/>
    </source>
</evidence>
<dbReference type="Proteomes" id="UP001596957">
    <property type="component" value="Unassembled WGS sequence"/>
</dbReference>
<dbReference type="RefSeq" id="WP_381301782.1">
    <property type="nucleotide sequence ID" value="NZ_JBHTEC010000007.1"/>
</dbReference>
<dbReference type="Pfam" id="PF20434">
    <property type="entry name" value="BD-FAE"/>
    <property type="match status" value="1"/>
</dbReference>
<accession>A0ABW2VU44</accession>
<evidence type="ECO:0000256" key="2">
    <source>
        <dbReference type="SAM" id="MobiDB-lite"/>
    </source>
</evidence>
<feature type="compositionally biased region" description="Basic residues" evidence="2">
    <location>
        <begin position="1"/>
        <end position="15"/>
    </location>
</feature>
<evidence type="ECO:0000313" key="4">
    <source>
        <dbReference type="EMBL" id="MFD0287993.1"/>
    </source>
</evidence>
<dbReference type="InterPro" id="IPR050300">
    <property type="entry name" value="GDXG_lipolytic_enzyme"/>
</dbReference>
<reference evidence="5" key="1">
    <citation type="journal article" date="2019" name="Int. J. Syst. Evol. Microbiol.">
        <title>The Global Catalogue of Microorganisms (GCM) 10K type strain sequencing project: providing services to taxonomists for standard genome sequencing and annotation.</title>
        <authorList>
            <consortium name="The Broad Institute Genomics Platform"/>
            <consortium name="The Broad Institute Genome Sequencing Center for Infectious Disease"/>
            <person name="Wu L."/>
            <person name="Ma J."/>
        </authorList>
    </citation>
    <scope>NUCLEOTIDE SEQUENCE [LARGE SCALE GENOMIC DNA]</scope>
    <source>
        <strain evidence="5">CGMCC 4.7198</strain>
    </source>
</reference>
<comment type="caution">
    <text evidence="4">The sequence shown here is derived from an EMBL/GenBank/DDBJ whole genome shotgun (WGS) entry which is preliminary data.</text>
</comment>
<sequence>MPRLPHSGRGRHPKRDRTCPRARPEKDRPDHPRVRRRRRRHTRAVGAPREHARRGFDAGRIVLWGSSAGAHLSALLALKPGMSNIVGVIDWFGPADLLALGSQSDPHNEAAEDSCDARLLGARPAAVPEMARAASPINHVHGASPPFLIAHGTADRHVPFQQSADLAHALEKAGATVRFDSVEGADYMWANVADPEPLFRTALRFAAEVTGL</sequence>
<feature type="region of interest" description="Disordered" evidence="2">
    <location>
        <begin position="1"/>
        <end position="51"/>
    </location>
</feature>
<protein>
    <submittedName>
        <fullName evidence="4">Prolyl oligopeptidase family serine peptidase</fullName>
    </submittedName>
</protein>
<proteinExistence type="predicted"/>